<name>A0A897N531_9EURY</name>
<evidence type="ECO:0000256" key="4">
    <source>
        <dbReference type="ARBA" id="ARBA00022759"/>
    </source>
</evidence>
<evidence type="ECO:0000256" key="6">
    <source>
        <dbReference type="ARBA" id="ARBA00022842"/>
    </source>
</evidence>
<evidence type="ECO:0000256" key="2">
    <source>
        <dbReference type="ARBA" id="ARBA00022722"/>
    </source>
</evidence>
<reference evidence="8" key="1">
    <citation type="submission" date="2020-11" db="EMBL/GenBank/DDBJ databases">
        <title>Carbohydrate-dependent, anaerobic sulfur respiration: A novel catabolism in halophilic archaea.</title>
        <authorList>
            <person name="Sorokin D.Y."/>
            <person name="Messina E."/>
            <person name="Smedile F."/>
            <person name="La Cono V."/>
            <person name="Hallsworth J.E."/>
            <person name="Yakimov M.M."/>
        </authorList>
    </citation>
    <scope>NUCLEOTIDE SEQUENCE</scope>
    <source>
        <strain evidence="8">HSR12-1</strain>
    </source>
</reference>
<evidence type="ECO:0000256" key="1">
    <source>
        <dbReference type="ARBA" id="ARBA00001946"/>
    </source>
</evidence>
<dbReference type="InterPro" id="IPR019199">
    <property type="entry name" value="Virulence_VapD/CRISPR_Cas2"/>
</dbReference>
<evidence type="ECO:0000256" key="7">
    <source>
        <dbReference type="ARBA" id="ARBA00023118"/>
    </source>
</evidence>
<evidence type="ECO:0000313" key="8">
    <source>
        <dbReference type="EMBL" id="QSG06005.1"/>
    </source>
</evidence>
<dbReference type="Proteomes" id="UP000663525">
    <property type="component" value="Chromosome"/>
</dbReference>
<dbReference type="GO" id="GO:0004521">
    <property type="term" value="F:RNA endonuclease activity"/>
    <property type="evidence" value="ECO:0007669"/>
    <property type="project" value="InterPro"/>
</dbReference>
<accession>A0A897N531</accession>
<dbReference type="GO" id="GO:0016787">
    <property type="term" value="F:hydrolase activity"/>
    <property type="evidence" value="ECO:0007669"/>
    <property type="project" value="UniProtKB-KW"/>
</dbReference>
<proteinExistence type="predicted"/>
<organism evidence="8 9">
    <name type="scientific">Halapricum desulfuricans</name>
    <dbReference type="NCBI Taxonomy" id="2841257"/>
    <lineage>
        <taxon>Archaea</taxon>
        <taxon>Methanobacteriati</taxon>
        <taxon>Methanobacteriota</taxon>
        <taxon>Stenosarchaea group</taxon>
        <taxon>Halobacteria</taxon>
        <taxon>Halobacteriales</taxon>
        <taxon>Haloarculaceae</taxon>
        <taxon>Halapricum</taxon>
    </lineage>
</organism>
<evidence type="ECO:0000256" key="3">
    <source>
        <dbReference type="ARBA" id="ARBA00022723"/>
    </source>
</evidence>
<dbReference type="Gene3D" id="3.30.70.240">
    <property type="match status" value="1"/>
</dbReference>
<dbReference type="AlphaFoldDB" id="A0A897N531"/>
<dbReference type="Pfam" id="PF09827">
    <property type="entry name" value="CRISPR_Cas2"/>
    <property type="match status" value="1"/>
</dbReference>
<protein>
    <submittedName>
        <fullName evidence="8">CRISPR-associated protein Cas2</fullName>
    </submittedName>
</protein>
<keyword evidence="2" id="KW-0540">Nuclease</keyword>
<dbReference type="GO" id="GO:0051607">
    <property type="term" value="P:defense response to virus"/>
    <property type="evidence" value="ECO:0007669"/>
    <property type="project" value="UniProtKB-KW"/>
</dbReference>
<dbReference type="EMBL" id="CP064787">
    <property type="protein sequence ID" value="QSG06005.1"/>
    <property type="molecule type" value="Genomic_DNA"/>
</dbReference>
<dbReference type="CDD" id="cd09725">
    <property type="entry name" value="Cas2_I_II_III"/>
    <property type="match status" value="1"/>
</dbReference>
<evidence type="ECO:0000313" key="9">
    <source>
        <dbReference type="Proteomes" id="UP000663525"/>
    </source>
</evidence>
<dbReference type="GO" id="GO:0046872">
    <property type="term" value="F:metal ion binding"/>
    <property type="evidence" value="ECO:0007669"/>
    <property type="project" value="UniProtKB-KW"/>
</dbReference>
<sequence>MFEGKITERDLEEVKEQLESMLDPGGSVIVYRMSSEQYVSRTVHGENLAADSQFLQLFHRPRGFQGY</sequence>
<gene>
    <name evidence="8" type="primary">cas2-3</name>
    <name evidence="8" type="ORF">HSR121_1668</name>
</gene>
<keyword evidence="5" id="KW-0378">Hydrolase</keyword>
<comment type="cofactor">
    <cofactor evidence="1">
        <name>Mg(2+)</name>
        <dbReference type="ChEBI" id="CHEBI:18420"/>
    </cofactor>
</comment>
<keyword evidence="4" id="KW-0255">Endonuclease</keyword>
<dbReference type="GO" id="GO:0043571">
    <property type="term" value="P:maintenance of CRISPR repeat elements"/>
    <property type="evidence" value="ECO:0007669"/>
    <property type="project" value="InterPro"/>
</dbReference>
<dbReference type="InterPro" id="IPR021127">
    <property type="entry name" value="CRISPR_associated_Cas2"/>
</dbReference>
<keyword evidence="3" id="KW-0479">Metal-binding</keyword>
<keyword evidence="7" id="KW-0051">Antiviral defense</keyword>
<keyword evidence="6" id="KW-0460">Magnesium</keyword>
<evidence type="ECO:0000256" key="5">
    <source>
        <dbReference type="ARBA" id="ARBA00022801"/>
    </source>
</evidence>